<evidence type="ECO:0000256" key="2">
    <source>
        <dbReference type="ARBA" id="ARBA00023163"/>
    </source>
</evidence>
<feature type="region of interest" description="SAW" evidence="3">
    <location>
        <begin position="657"/>
        <end position="728"/>
    </location>
</feature>
<reference evidence="5" key="1">
    <citation type="submission" date="2013-07" db="EMBL/GenBank/DDBJ databases">
        <title>The genome of Eucalyptus grandis.</title>
        <authorList>
            <person name="Schmutz J."/>
            <person name="Hayes R."/>
            <person name="Myburg A."/>
            <person name="Tuskan G."/>
            <person name="Grattapaglia D."/>
            <person name="Rokhsar D.S."/>
        </authorList>
    </citation>
    <scope>NUCLEOTIDE SEQUENCE</scope>
    <source>
        <tissue evidence="5">Leaf extractions</tissue>
    </source>
</reference>
<accession>A0A059C3M9</accession>
<feature type="region of interest" description="Disordered" evidence="4">
    <location>
        <begin position="66"/>
        <end position="90"/>
    </location>
</feature>
<dbReference type="Pfam" id="PF03514">
    <property type="entry name" value="GRAS"/>
    <property type="match status" value="1"/>
</dbReference>
<dbReference type="Gramene" id="KCW73063">
    <property type="protein sequence ID" value="KCW73063"/>
    <property type="gene ID" value="EUGRSUZ_E01509"/>
</dbReference>
<comment type="caution">
    <text evidence="3">Lacks conserved residue(s) required for the propagation of feature annotation.</text>
</comment>
<dbReference type="AlphaFoldDB" id="A0A059C3M9"/>
<dbReference type="FunCoup" id="A0A059C3M9">
    <property type="interactions" value="242"/>
</dbReference>
<organism evidence="5">
    <name type="scientific">Eucalyptus grandis</name>
    <name type="common">Flooded gum</name>
    <dbReference type="NCBI Taxonomy" id="71139"/>
    <lineage>
        <taxon>Eukaryota</taxon>
        <taxon>Viridiplantae</taxon>
        <taxon>Streptophyta</taxon>
        <taxon>Embryophyta</taxon>
        <taxon>Tracheophyta</taxon>
        <taxon>Spermatophyta</taxon>
        <taxon>Magnoliopsida</taxon>
        <taxon>eudicotyledons</taxon>
        <taxon>Gunneridae</taxon>
        <taxon>Pentapetalae</taxon>
        <taxon>rosids</taxon>
        <taxon>malvids</taxon>
        <taxon>Myrtales</taxon>
        <taxon>Myrtaceae</taxon>
        <taxon>Myrtoideae</taxon>
        <taxon>Eucalypteae</taxon>
        <taxon>Eucalyptus</taxon>
    </lineage>
</organism>
<dbReference type="InParanoid" id="A0A059C3M9"/>
<dbReference type="OMA" id="HYANEIN"/>
<protein>
    <submittedName>
        <fullName evidence="5">Uncharacterized protein</fullName>
    </submittedName>
</protein>
<dbReference type="GO" id="GO:0043565">
    <property type="term" value="F:sequence-specific DNA binding"/>
    <property type="evidence" value="ECO:0000318"/>
    <property type="project" value="GO_Central"/>
</dbReference>
<dbReference type="GO" id="GO:0006355">
    <property type="term" value="P:regulation of DNA-templated transcription"/>
    <property type="evidence" value="ECO:0000318"/>
    <property type="project" value="GO_Central"/>
</dbReference>
<dbReference type="SMR" id="A0A059C3M9"/>
<dbReference type="PROSITE" id="PS50985">
    <property type="entry name" value="GRAS"/>
    <property type="match status" value="1"/>
</dbReference>
<proteinExistence type="inferred from homology"/>
<evidence type="ECO:0000256" key="1">
    <source>
        <dbReference type="ARBA" id="ARBA00023015"/>
    </source>
</evidence>
<name>A0A059C3M9_EUCGR</name>
<evidence type="ECO:0000256" key="4">
    <source>
        <dbReference type="SAM" id="MobiDB-lite"/>
    </source>
</evidence>
<evidence type="ECO:0000256" key="3">
    <source>
        <dbReference type="PROSITE-ProRule" id="PRU01191"/>
    </source>
</evidence>
<keyword evidence="1" id="KW-0805">Transcription regulation</keyword>
<dbReference type="EMBL" id="KK198757">
    <property type="protein sequence ID" value="KCW73063.1"/>
    <property type="molecule type" value="Genomic_DNA"/>
</dbReference>
<comment type="similarity">
    <text evidence="3">Belongs to the GRAS family.</text>
</comment>
<feature type="region of interest" description="Disordered" evidence="4">
    <location>
        <begin position="294"/>
        <end position="324"/>
    </location>
</feature>
<dbReference type="GO" id="GO:0003700">
    <property type="term" value="F:DNA-binding transcription factor activity"/>
    <property type="evidence" value="ECO:0000318"/>
    <property type="project" value="GO_Central"/>
</dbReference>
<evidence type="ECO:0000313" key="5">
    <source>
        <dbReference type="EMBL" id="KCW73063.1"/>
    </source>
</evidence>
<keyword evidence="2" id="KW-0804">Transcription</keyword>
<dbReference type="InterPro" id="IPR005202">
    <property type="entry name" value="TF_GRAS"/>
</dbReference>
<dbReference type="PANTHER" id="PTHR31636">
    <property type="entry name" value="OSJNBA0084A10.13 PROTEIN-RELATED"/>
    <property type="match status" value="1"/>
</dbReference>
<sequence length="729" mass="79876">MKATPLGVVLGFSAATDSSLKDHQHHRHHHQEEHQKWLSTETPSSKLGNFFVGSEKSSLLDIRRSLSPQPSSTLSSSLNSSGCAGASTDTTGAAGAAAAAASGNNTPRGGASGKCGMGAEDWEAVLPENGQEQSIMRMIMGDIEDPSVGLSKLLQGTGGSQELAFGAGFGELDQGFSFEPMTGSNLNSEASLHDCGSDFPLGGSNVHGNNVRIPSVSNPILFPGQRKPNSFSSSSANNALVPALPLGVFQLQQDGSLDEKPMVFDPQAIVNQNQATYPQNPSFFVPLGHTQMQDHDLLSAPPPKRQNSGPGGPNYSSSRTGLVNSGQDTFVRHQEQYHFHPQQFQTQRPVPAAMKQKMSDELPNHQVQQAIVDQLYKAVELIEAGNPELAQGILARLNHQLSPIGKPFIRAAFYVKEALQLLLQTNSTNPLAFSPFSLIYKIGAYKSFSEVSPVLQFANFTCNQAFLEALEEYDRVHILSFDVGYGGQWASLMQELALRNKGSRSLKITAFASPMIHDELELGLTQENLKHFANELNIYVEFEVVNIEALSSSSWPEPLNIRDGEAIAVNLPIASFSTHPSILPSVLRFIKQLSPKIVVSLDRSCDRIDAPFPQHVVQALNSYSSLLESLDALNVNFDVMQKIERYFLQPGIEKIIRGRHRSPEKTDSWRSLFLSSGFSPLAFSNFNESQAECLVQRTPVRGFHVEKRQHSLVLCWQRKELLSVSAWRY</sequence>
<feature type="region of interest" description="VHIID" evidence="3">
    <location>
        <begin position="445"/>
        <end position="510"/>
    </location>
</feature>
<dbReference type="eggNOG" id="ENOG502QQQC">
    <property type="taxonomic scope" value="Eukaryota"/>
</dbReference>
<gene>
    <name evidence="5" type="ORF">EUGRSUZ_E01509</name>
</gene>
<dbReference type="STRING" id="71139.A0A059C3M9"/>
<feature type="region of interest" description="Disordered" evidence="4">
    <location>
        <begin position="17"/>
        <end position="43"/>
    </location>
</feature>
<dbReference type="GO" id="GO:0005634">
    <property type="term" value="C:nucleus"/>
    <property type="evidence" value="ECO:0000318"/>
    <property type="project" value="GO_Central"/>
</dbReference>